<dbReference type="AlphaFoldDB" id="A0A2S0URV4"/>
<protein>
    <submittedName>
        <fullName evidence="1">Uncharacterized protein</fullName>
    </submittedName>
</protein>
<dbReference type="PANTHER" id="PTHR12526">
    <property type="entry name" value="GLYCOSYLTRANSFERASE"/>
    <property type="match status" value="1"/>
</dbReference>
<dbReference type="GO" id="GO:0016757">
    <property type="term" value="F:glycosyltransferase activity"/>
    <property type="evidence" value="ECO:0007669"/>
    <property type="project" value="TreeGrafter"/>
</dbReference>
<dbReference type="Gene3D" id="3.40.50.2000">
    <property type="entry name" value="Glycogen Phosphorylase B"/>
    <property type="match status" value="1"/>
</dbReference>
<organism evidence="1 2">
    <name type="scientific">Paragemmobacter aquarius</name>
    <dbReference type="NCBI Taxonomy" id="2169400"/>
    <lineage>
        <taxon>Bacteria</taxon>
        <taxon>Pseudomonadati</taxon>
        <taxon>Pseudomonadota</taxon>
        <taxon>Alphaproteobacteria</taxon>
        <taxon>Rhodobacterales</taxon>
        <taxon>Paracoccaceae</taxon>
        <taxon>Paragemmobacter</taxon>
    </lineage>
</organism>
<sequence length="375" mass="40670">MPFIQITFFEKTGDVASGYELRNRANLSDLSICVNEASAPTLGLQADGETRALARTTQPLDPRDIERLVETVARLKPDFVLIEGVALLQALEVLRHRFPALPLILDMHNVESLLMAETDRARLPRMLRPVADALNRKRHLAELWADRRAVELASMVWTCSEQDAALAKRHLGATTVEVIANPVPDWCAATPMHGHDTTAAPVVLFVGHLGYLPNRRAVTRLCRTIMPALARHEPSAQLVVAGRNPSVRVMRRVEEAGHELIVNPMDLGPLYARATATAIPLAQGGGTRIKVIEALAVGCPIVATAKAVEGLGLRDGVDYLAAETDQDFARALARLASQPALRAALAEAGRNIVTTRYAAPVRRASIAGALEHLRA</sequence>
<name>A0A2S0URV4_9RHOB</name>
<evidence type="ECO:0000313" key="1">
    <source>
        <dbReference type="EMBL" id="AWB50523.1"/>
    </source>
</evidence>
<dbReference type="Proteomes" id="UP000244496">
    <property type="component" value="Plasmid unnamed1"/>
</dbReference>
<dbReference type="Pfam" id="PF13692">
    <property type="entry name" value="Glyco_trans_1_4"/>
    <property type="match status" value="1"/>
</dbReference>
<keyword evidence="2" id="KW-1185">Reference proteome</keyword>
<proteinExistence type="predicted"/>
<dbReference type="EMBL" id="CP028919">
    <property type="protein sequence ID" value="AWB50523.1"/>
    <property type="molecule type" value="Genomic_DNA"/>
</dbReference>
<accession>A0A2S0URV4</accession>
<gene>
    <name evidence="1" type="ORF">HYN69_18085</name>
</gene>
<reference evidence="1 2" key="1">
    <citation type="submission" date="2018-04" db="EMBL/GenBank/DDBJ databases">
        <title>Genome sequencing of Gemmobacter.</title>
        <authorList>
            <person name="Yi H."/>
            <person name="Baek M.-G."/>
        </authorList>
    </citation>
    <scope>NUCLEOTIDE SEQUENCE [LARGE SCALE GENOMIC DNA]</scope>
    <source>
        <strain evidence="1 2">HYN0069</strain>
        <plasmid evidence="2">Plasmid unnamed1</plasmid>
    </source>
</reference>
<dbReference type="SUPFAM" id="SSF53756">
    <property type="entry name" value="UDP-Glycosyltransferase/glycogen phosphorylase"/>
    <property type="match status" value="1"/>
</dbReference>
<dbReference type="RefSeq" id="WP_108437332.1">
    <property type="nucleotide sequence ID" value="NZ_CP028919.1"/>
</dbReference>
<dbReference type="OrthoDB" id="5291101at2"/>
<dbReference type="CDD" id="cd03801">
    <property type="entry name" value="GT4_PimA-like"/>
    <property type="match status" value="1"/>
</dbReference>
<dbReference type="KEGG" id="geh:HYN69_18085"/>
<dbReference type="PANTHER" id="PTHR12526:SF636">
    <property type="entry name" value="BLL3647 PROTEIN"/>
    <property type="match status" value="1"/>
</dbReference>
<keyword evidence="1" id="KW-0614">Plasmid</keyword>
<evidence type="ECO:0000313" key="2">
    <source>
        <dbReference type="Proteomes" id="UP000244496"/>
    </source>
</evidence>
<geneLocation type="plasmid" evidence="1">
    <name>unnamed1</name>
</geneLocation>